<dbReference type="EMBL" id="OOIP01000001">
    <property type="protein sequence ID" value="SPO34677.1"/>
    <property type="molecule type" value="Genomic_DNA"/>
</dbReference>
<accession>A0A5C3ET34</accession>
<proteinExistence type="predicted"/>
<name>A0A5C3ET34_9BASI</name>
<reference evidence="2 3" key="1">
    <citation type="submission" date="2018-03" db="EMBL/GenBank/DDBJ databases">
        <authorList>
            <person name="Guldener U."/>
        </authorList>
    </citation>
    <scope>NUCLEOTIDE SEQUENCE [LARGE SCALE GENOMIC DNA]</scope>
    <source>
        <strain evidence="2 3">DAOM196992</strain>
    </source>
</reference>
<dbReference type="Proteomes" id="UP000323386">
    <property type="component" value="Unassembled WGS sequence"/>
</dbReference>
<evidence type="ECO:0000313" key="2">
    <source>
        <dbReference type="EMBL" id="SPO34677.1"/>
    </source>
</evidence>
<feature type="region of interest" description="Disordered" evidence="1">
    <location>
        <begin position="370"/>
        <end position="395"/>
    </location>
</feature>
<organism evidence="2 3">
    <name type="scientific">Pseudozyma flocculosa</name>
    <dbReference type="NCBI Taxonomy" id="84751"/>
    <lineage>
        <taxon>Eukaryota</taxon>
        <taxon>Fungi</taxon>
        <taxon>Dikarya</taxon>
        <taxon>Basidiomycota</taxon>
        <taxon>Ustilaginomycotina</taxon>
        <taxon>Ustilaginomycetes</taxon>
        <taxon>Ustilaginales</taxon>
        <taxon>Ustilaginaceae</taxon>
        <taxon>Pseudozyma</taxon>
    </lineage>
</organism>
<keyword evidence="3" id="KW-1185">Reference proteome</keyword>
<evidence type="ECO:0000313" key="3">
    <source>
        <dbReference type="Proteomes" id="UP000323386"/>
    </source>
</evidence>
<dbReference type="AlphaFoldDB" id="A0A5C3ET34"/>
<evidence type="ECO:0000256" key="1">
    <source>
        <dbReference type="SAM" id="MobiDB-lite"/>
    </source>
</evidence>
<sequence length="635" mass="69681">MPKPSMVGAAAAGYLTGPSRNPSGSEPMKLCQTRSWAGDTGARTVRQRSCSPLISSSSLSLTSDLRHHSGAGPDPGKHCPQYSFKALPYQPWLGRLRGERVAMARDRSFTLTVLALRCHAQSVWIAWRLSPCDARGQRFENGPASRSKTRVWIYPRDVRSGRDANAVSEPVAPCQAFVCARARGMSVIRIETVPSKDEDKDRHGMLGLRLGGIIIRGGHFNDVDVFPIAPRFAWLPLSGMHSSPLCHIERLDHGVLSRLDSDPAGDPLLWHMSSEHHDFGPSVSEPIWPCGRAPQIPVPPAMKTERQVRSCYGVFNCKVVANTEGSSIYVCTDVDAGGCAASVNHPWAMLVRTLHDHRCGAVLAGSLRRPGAAEGPSTFATRSSASKPKMPVRSSVNLTTDKEKCVVTRRTLEDFERLAARHRETTPSARHELADRPACHTLLPKVLSRADGSDRWTAAPSADDDDAPHVFERGDRGAKEVRKLLRRRRGCARVCWVWGRCFVAGQGLGAGCWVLDRRWICRCCTRLCAAASQNASAQIEDGRKAGQTAALTFEAARDGFGRPCVPARRWIHKLVAAEKLDDIRVLLRQRKGQYIEEAQRLGPVRLGEREVMGSQQVILQKRVGPRTTKPGPASA</sequence>
<gene>
    <name evidence="2" type="ORF">PSFLO_00148</name>
</gene>
<protein>
    <submittedName>
        <fullName evidence="2">Uncharacterized protein</fullName>
    </submittedName>
</protein>